<dbReference type="EMBL" id="GBRH01265740">
    <property type="protein sequence ID" value="JAD32155.1"/>
    <property type="molecule type" value="Transcribed_RNA"/>
</dbReference>
<dbReference type="AlphaFoldDB" id="A0A0A8Z5Z5"/>
<proteinExistence type="predicted"/>
<organism evidence="2">
    <name type="scientific">Arundo donax</name>
    <name type="common">Giant reed</name>
    <name type="synonym">Donax arundinaceus</name>
    <dbReference type="NCBI Taxonomy" id="35708"/>
    <lineage>
        <taxon>Eukaryota</taxon>
        <taxon>Viridiplantae</taxon>
        <taxon>Streptophyta</taxon>
        <taxon>Embryophyta</taxon>
        <taxon>Tracheophyta</taxon>
        <taxon>Spermatophyta</taxon>
        <taxon>Magnoliopsida</taxon>
        <taxon>Liliopsida</taxon>
        <taxon>Poales</taxon>
        <taxon>Poaceae</taxon>
        <taxon>PACMAD clade</taxon>
        <taxon>Arundinoideae</taxon>
        <taxon>Arundineae</taxon>
        <taxon>Arundo</taxon>
    </lineage>
</organism>
<evidence type="ECO:0000313" key="2">
    <source>
        <dbReference type="EMBL" id="JAD32155.1"/>
    </source>
</evidence>
<keyword evidence="1" id="KW-0812">Transmembrane</keyword>
<evidence type="ECO:0000256" key="1">
    <source>
        <dbReference type="SAM" id="Phobius"/>
    </source>
</evidence>
<protein>
    <submittedName>
        <fullName evidence="2">Uncharacterized protein</fullName>
    </submittedName>
</protein>
<sequence>MIRNSKINVARLAALMWYIGTSALGVGLGLATLGGGTRFYFIL</sequence>
<reference evidence="2" key="2">
    <citation type="journal article" date="2015" name="Data Brief">
        <title>Shoot transcriptome of the giant reed, Arundo donax.</title>
        <authorList>
            <person name="Barrero R.A."/>
            <person name="Guerrero F.D."/>
            <person name="Moolhuijzen P."/>
            <person name="Goolsby J.A."/>
            <person name="Tidwell J."/>
            <person name="Bellgard S.E."/>
            <person name="Bellgard M.I."/>
        </authorList>
    </citation>
    <scope>NUCLEOTIDE SEQUENCE</scope>
    <source>
        <tissue evidence="2">Shoot tissue taken approximately 20 cm above the soil surface</tissue>
    </source>
</reference>
<accession>A0A0A8Z5Z5</accession>
<name>A0A0A8Z5Z5_ARUDO</name>
<reference evidence="2" key="1">
    <citation type="submission" date="2014-09" db="EMBL/GenBank/DDBJ databases">
        <authorList>
            <person name="Magalhaes I.L.F."/>
            <person name="Oliveira U."/>
            <person name="Santos F.R."/>
            <person name="Vidigal T.H.D.A."/>
            <person name="Brescovit A.D."/>
            <person name="Santos A.J."/>
        </authorList>
    </citation>
    <scope>NUCLEOTIDE SEQUENCE</scope>
    <source>
        <tissue evidence="2">Shoot tissue taken approximately 20 cm above the soil surface</tissue>
    </source>
</reference>
<keyword evidence="1" id="KW-0472">Membrane</keyword>
<feature type="transmembrane region" description="Helical" evidence="1">
    <location>
        <begin position="12"/>
        <end position="33"/>
    </location>
</feature>
<keyword evidence="1" id="KW-1133">Transmembrane helix</keyword>